<protein>
    <submittedName>
        <fullName evidence="1">Uncharacterized protein</fullName>
    </submittedName>
</protein>
<organism evidence="1 2">
    <name type="scientific">Haloferula rosea</name>
    <dbReference type="NCBI Taxonomy" id="490093"/>
    <lineage>
        <taxon>Bacteria</taxon>
        <taxon>Pseudomonadati</taxon>
        <taxon>Verrucomicrobiota</taxon>
        <taxon>Verrucomicrobiia</taxon>
        <taxon>Verrucomicrobiales</taxon>
        <taxon>Verrucomicrobiaceae</taxon>
        <taxon>Haloferula</taxon>
    </lineage>
</organism>
<dbReference type="RefSeq" id="WP_234044563.1">
    <property type="nucleotide sequence ID" value="NZ_JAENII010000004.1"/>
</dbReference>
<dbReference type="EMBL" id="JAENII010000004">
    <property type="protein sequence ID" value="MBK1826879.1"/>
    <property type="molecule type" value="Genomic_DNA"/>
</dbReference>
<proteinExistence type="predicted"/>
<name>A0A934VE30_9BACT</name>
<keyword evidence="2" id="KW-1185">Reference proteome</keyword>
<dbReference type="Proteomes" id="UP000658278">
    <property type="component" value="Unassembled WGS sequence"/>
</dbReference>
<evidence type="ECO:0000313" key="1">
    <source>
        <dbReference type="EMBL" id="MBK1826879.1"/>
    </source>
</evidence>
<accession>A0A934VE30</accession>
<evidence type="ECO:0000313" key="2">
    <source>
        <dbReference type="Proteomes" id="UP000658278"/>
    </source>
</evidence>
<comment type="caution">
    <text evidence="1">The sequence shown here is derived from an EMBL/GenBank/DDBJ whole genome shotgun (WGS) entry which is preliminary data.</text>
</comment>
<reference evidence="1" key="1">
    <citation type="submission" date="2021-01" db="EMBL/GenBank/DDBJ databases">
        <title>Modified the classification status of verrucomicrobia.</title>
        <authorList>
            <person name="Feng X."/>
        </authorList>
    </citation>
    <scope>NUCLEOTIDE SEQUENCE</scope>
    <source>
        <strain evidence="1">KCTC 22201</strain>
    </source>
</reference>
<gene>
    <name evidence="1" type="ORF">JIN81_07605</name>
</gene>
<dbReference type="AlphaFoldDB" id="A0A934VE30"/>
<sequence>MLFSRAMIFCLLATPMMAEKKESLFENSVVSNDLEFIRTDDESALKAVKLIGRERKEMPDKRNEDLFAEGAAVYEVLFKDGLRTEIWAHPDLEDEVELKELTALISEGLGKLPRLMRAKLSHVVLHEGDEVAFGEEVGRFFVLYSKNIRKRVETHDLEETIFHEACHATLEKEHAQHQDWLAAQKKDAAFITKYAERLPLKEDLPESALFAYTVLKHPGRLPPGTEKSVRELIPNRLLYFEKLFQLR</sequence>